<evidence type="ECO:0000313" key="2">
    <source>
        <dbReference type="Proteomes" id="UP000053370"/>
    </source>
</evidence>
<name>A0A0S7BIR5_9CHLR</name>
<dbReference type="EMBL" id="DF968181">
    <property type="protein sequence ID" value="GAP40250.1"/>
    <property type="molecule type" value="Genomic_DNA"/>
</dbReference>
<keyword evidence="1" id="KW-0371">Homeobox</keyword>
<gene>
    <name evidence="1" type="ORF">ATC1_13217</name>
</gene>
<dbReference type="Proteomes" id="UP000053370">
    <property type="component" value="Unassembled WGS sequence"/>
</dbReference>
<reference evidence="1" key="1">
    <citation type="journal article" date="2015" name="Genome Announc.">
        <title>Draft Genome Sequence of Anaerolineae Strain TC1, a Novel Isolate from a Methanogenic Wastewater Treatment System.</title>
        <authorList>
            <person name="Matsuura N."/>
            <person name="Tourlousse D.M."/>
            <person name="Sun L."/>
            <person name="Toyonaga M."/>
            <person name="Kuroda K."/>
            <person name="Ohashi A."/>
            <person name="Cruz R."/>
            <person name="Yamaguchi T."/>
            <person name="Sekiguchi Y."/>
        </authorList>
    </citation>
    <scope>NUCLEOTIDE SEQUENCE [LARGE SCALE GENOMIC DNA]</scope>
    <source>
        <strain evidence="1">TC1</strain>
    </source>
</reference>
<proteinExistence type="predicted"/>
<sequence length="82" mass="9576">MSNEELLRKSVIEGVLEKRERHKDAAARQGISERQLRRILQRYRLVDVTGLVSKKWGEPSNRKMEAAKQEIVDNFIDTIGHF</sequence>
<protein>
    <submittedName>
        <fullName evidence="1">Protein containing homeodomain-like domain</fullName>
    </submittedName>
</protein>
<dbReference type="SUPFAM" id="SSF46689">
    <property type="entry name" value="Homeodomain-like"/>
    <property type="match status" value="1"/>
</dbReference>
<organism evidence="1">
    <name type="scientific">Flexilinea flocculi</name>
    <dbReference type="NCBI Taxonomy" id="1678840"/>
    <lineage>
        <taxon>Bacteria</taxon>
        <taxon>Bacillati</taxon>
        <taxon>Chloroflexota</taxon>
        <taxon>Anaerolineae</taxon>
        <taxon>Anaerolineales</taxon>
        <taxon>Anaerolineaceae</taxon>
        <taxon>Flexilinea</taxon>
    </lineage>
</organism>
<accession>A0A0S7BIR5</accession>
<dbReference type="InterPro" id="IPR009057">
    <property type="entry name" value="Homeodomain-like_sf"/>
</dbReference>
<evidence type="ECO:0000313" key="1">
    <source>
        <dbReference type="EMBL" id="GAP40250.1"/>
    </source>
</evidence>
<dbReference type="GO" id="GO:0003677">
    <property type="term" value="F:DNA binding"/>
    <property type="evidence" value="ECO:0007669"/>
    <property type="project" value="UniProtKB-KW"/>
</dbReference>
<dbReference type="RefSeq" id="WP_062279369.1">
    <property type="nucleotide sequence ID" value="NZ_DF968181.1"/>
</dbReference>
<dbReference type="AlphaFoldDB" id="A0A0S7BIR5"/>
<keyword evidence="2" id="KW-1185">Reference proteome</keyword>
<keyword evidence="1" id="KW-0238">DNA-binding</keyword>
<dbReference type="STRING" id="1678840.ATC1_13217"/>
<dbReference type="OrthoDB" id="5655881at2"/>